<organism evidence="2 3">
    <name type="scientific">Myripristis murdjan</name>
    <name type="common">pinecone soldierfish</name>
    <dbReference type="NCBI Taxonomy" id="586833"/>
    <lineage>
        <taxon>Eukaryota</taxon>
        <taxon>Metazoa</taxon>
        <taxon>Chordata</taxon>
        <taxon>Craniata</taxon>
        <taxon>Vertebrata</taxon>
        <taxon>Euteleostomi</taxon>
        <taxon>Actinopterygii</taxon>
        <taxon>Neopterygii</taxon>
        <taxon>Teleostei</taxon>
        <taxon>Neoteleostei</taxon>
        <taxon>Acanthomorphata</taxon>
        <taxon>Holocentriformes</taxon>
        <taxon>Holocentridae</taxon>
        <taxon>Myripristis</taxon>
    </lineage>
</organism>
<dbReference type="AlphaFoldDB" id="A0A667XKH3"/>
<reference evidence="2" key="2">
    <citation type="submission" date="2025-08" db="UniProtKB">
        <authorList>
            <consortium name="Ensembl"/>
        </authorList>
    </citation>
    <scope>IDENTIFICATION</scope>
</reference>
<accession>A0A667XKH3</accession>
<reference evidence="2" key="3">
    <citation type="submission" date="2025-09" db="UniProtKB">
        <authorList>
            <consortium name="Ensembl"/>
        </authorList>
    </citation>
    <scope>IDENTIFICATION</scope>
</reference>
<dbReference type="InterPro" id="IPR026700">
    <property type="entry name" value="CCDC142"/>
</dbReference>
<proteinExistence type="predicted"/>
<feature type="domain" description="Coiled-coil protein 142 C-terminal" evidence="1">
    <location>
        <begin position="453"/>
        <end position="735"/>
    </location>
</feature>
<dbReference type="Ensembl" id="ENSMMDT00005013183.1">
    <property type="protein sequence ID" value="ENSMMDP00005012814.1"/>
    <property type="gene ID" value="ENSMMDG00005006724.1"/>
</dbReference>
<dbReference type="Proteomes" id="UP000472263">
    <property type="component" value="Chromosome 10"/>
</dbReference>
<dbReference type="Pfam" id="PF14923">
    <property type="entry name" value="CCDC142"/>
    <property type="match status" value="1"/>
</dbReference>
<dbReference type="PANTHER" id="PTHR21436">
    <property type="entry name" value="COILED-COIL DOMAIN-CONTAINING PROTEIN 142"/>
    <property type="match status" value="1"/>
</dbReference>
<dbReference type="GeneTree" id="ENSGT00390000009871"/>
<dbReference type="InterPro" id="IPR055350">
    <property type="entry name" value="CCDC142_C"/>
</dbReference>
<protein>
    <recommendedName>
        <fullName evidence="1">Coiled-coil protein 142 C-terminal domain-containing protein</fullName>
    </recommendedName>
</protein>
<name>A0A667XKH3_9TELE</name>
<gene>
    <name evidence="2" type="primary">ccdc142</name>
</gene>
<evidence type="ECO:0000313" key="2">
    <source>
        <dbReference type="Ensembl" id="ENSMMDP00005012814.1"/>
    </source>
</evidence>
<dbReference type="PANTHER" id="PTHR21436:SF2">
    <property type="entry name" value="COILED-COIL DOMAIN-CONTAINING PROTEIN 142"/>
    <property type="match status" value="1"/>
</dbReference>
<keyword evidence="3" id="KW-1185">Reference proteome</keyword>
<evidence type="ECO:0000259" key="1">
    <source>
        <dbReference type="Pfam" id="PF14923"/>
    </source>
</evidence>
<sequence>GTNSRPKLIPQVFNGVEVRTAGKAIPSSPLPNSGGNKHAKLMLCSFNRTRSMCQPCLSHQQVCVKDVSTESAVLYQLSCSTLQRHYGALWKLLEQRSKLLLIHEYTRRARSAAAYVSTVNKLLEGKLKKTDLNQNQTQAFWTSFRGPLSQDLRIHLNHWFCLSSKARSDCYLRPILAQQTSLLVEIRQTLDLLSLQALILMEHSVYAVLSGLAQIELQSFPREIMEDILVGTELYNQAVEEQRTQHTLTQWRTLVLQQADCFWLPCHPPNNRVCQPVGFPVKEQLKILAIHHGEMAARQLHHWASEQSCRCYEVHLVCNAHFSCKVHPHPEVPLTKGAQLPCRASTVDINMLVLYVFCRSSGGNDTEPEQEEVEGKEDLPAEQEFLRQPRSVQWLDLGQSLACADLFEQYRSMLWTHCSHALWLWLHLPSTGNTAGSINLWHNHMRFRLMHRLSQPLSLSTGCVSTYTSWETLQRCSVSLALASVQSSTVWVMSKACQFLSSWSLNKFLLITQGDLKVGFQLSDLPVNDLSLTSDISDCVFQAFSSLVLRMFSSDCKRMTGKIFEQTMPSDKHWRLNYKTDFPSSPSEYASLAGQTIIGQVLQGVAPLSDDARVQALSVTMTAFMEAWMEHILKQRIKFSIQGALQLKLDFDSIRDLIQSDQYRLSAELHQRLLNLRVFQQVDSAVFCLLQQPQTKPYLQYRGWEPFRRCCDSRVSTDAAIGGSITNLESMEGEILPQSGTLAPGTAHQEWLDLRVHTTSPRWWLPGLHCLSRSEP</sequence>
<evidence type="ECO:0000313" key="3">
    <source>
        <dbReference type="Proteomes" id="UP000472263"/>
    </source>
</evidence>
<reference evidence="2" key="1">
    <citation type="submission" date="2019-06" db="EMBL/GenBank/DDBJ databases">
        <authorList>
            <consortium name="Wellcome Sanger Institute Data Sharing"/>
        </authorList>
    </citation>
    <scope>NUCLEOTIDE SEQUENCE [LARGE SCALE GENOMIC DNA]</scope>
</reference>